<keyword evidence="2" id="KW-1185">Reference proteome</keyword>
<organism evidence="1 2">
    <name type="scientific">Ambrosiozyma monospora</name>
    <name type="common">Yeast</name>
    <name type="synonym">Endomycopsis monosporus</name>
    <dbReference type="NCBI Taxonomy" id="43982"/>
    <lineage>
        <taxon>Eukaryota</taxon>
        <taxon>Fungi</taxon>
        <taxon>Dikarya</taxon>
        <taxon>Ascomycota</taxon>
        <taxon>Saccharomycotina</taxon>
        <taxon>Pichiomycetes</taxon>
        <taxon>Pichiales</taxon>
        <taxon>Pichiaceae</taxon>
        <taxon>Ambrosiozyma</taxon>
    </lineage>
</organism>
<comment type="caution">
    <text evidence="1">The sequence shown here is derived from an EMBL/GenBank/DDBJ whole genome shotgun (WGS) entry which is preliminary data.</text>
</comment>
<gene>
    <name evidence="1" type="ORF">Amon02_000114100</name>
</gene>
<proteinExistence type="predicted"/>
<reference evidence="1" key="1">
    <citation type="submission" date="2023-04" db="EMBL/GenBank/DDBJ databases">
        <title>Ambrosiozyma monospora NBRC 10751.</title>
        <authorList>
            <person name="Ichikawa N."/>
            <person name="Sato H."/>
            <person name="Tonouchi N."/>
        </authorList>
    </citation>
    <scope>NUCLEOTIDE SEQUENCE</scope>
    <source>
        <strain evidence="1">NBRC 10751</strain>
    </source>
</reference>
<sequence>MTLLKSNTQALLEDNLDAIRETLEGKNVIVIGGGDTGNDCLGTATRHGAKSVTNFELLPHPPSDRAKDNPWPQWPRIFRVDYGHTEVKEHYGKDPREYCILSKEFVGDDEGNVTGIKTVRVEWKRSDSGAWQMAEVPGSEEVFPADVVLLSMGFIGPESDKLDVARNKRGTIVTVENHGYRVDANDNLFAAGDCRRGQSLVVWGIQEGRQCAREVDLYLMGDTRLPGNGSIEKRNYKLLEELAEKV</sequence>
<protein>
    <submittedName>
        <fullName evidence="1">Unnamed protein product</fullName>
    </submittedName>
</protein>
<dbReference type="EMBL" id="BSXS01000519">
    <property type="protein sequence ID" value="GME72820.1"/>
    <property type="molecule type" value="Genomic_DNA"/>
</dbReference>
<accession>A0ACB5STU8</accession>
<evidence type="ECO:0000313" key="2">
    <source>
        <dbReference type="Proteomes" id="UP001165064"/>
    </source>
</evidence>
<evidence type="ECO:0000313" key="1">
    <source>
        <dbReference type="EMBL" id="GME72820.1"/>
    </source>
</evidence>
<dbReference type="Proteomes" id="UP001165064">
    <property type="component" value="Unassembled WGS sequence"/>
</dbReference>
<name>A0ACB5STU8_AMBMO</name>